<reference evidence="1" key="1">
    <citation type="submission" date="2021-08" db="EMBL/GenBank/DDBJ databases">
        <title>WGS assembly of Ceratopteris richardii.</title>
        <authorList>
            <person name="Marchant D.B."/>
            <person name="Chen G."/>
            <person name="Jenkins J."/>
            <person name="Shu S."/>
            <person name="Leebens-Mack J."/>
            <person name="Grimwood J."/>
            <person name="Schmutz J."/>
            <person name="Soltis P."/>
            <person name="Soltis D."/>
            <person name="Chen Z.-H."/>
        </authorList>
    </citation>
    <scope>NUCLEOTIDE SEQUENCE</scope>
    <source>
        <strain evidence="1">Whitten #5841</strain>
        <tissue evidence="1">Leaf</tissue>
    </source>
</reference>
<gene>
    <name evidence="1" type="ORF">KP509_25G060800</name>
</gene>
<dbReference type="Pfam" id="PF02450">
    <property type="entry name" value="LCAT"/>
    <property type="match status" value="1"/>
</dbReference>
<keyword evidence="2" id="KW-1185">Reference proteome</keyword>
<dbReference type="Proteomes" id="UP000825935">
    <property type="component" value="Chromosome 25"/>
</dbReference>
<dbReference type="OMA" id="QMTPPGV"/>
<dbReference type="OrthoDB" id="190846at2759"/>
<dbReference type="SUPFAM" id="SSF53474">
    <property type="entry name" value="alpha/beta-Hydrolases"/>
    <property type="match status" value="1"/>
</dbReference>
<dbReference type="InterPro" id="IPR029058">
    <property type="entry name" value="AB_hydrolase_fold"/>
</dbReference>
<dbReference type="GO" id="GO:0006629">
    <property type="term" value="P:lipid metabolic process"/>
    <property type="evidence" value="ECO:0007669"/>
    <property type="project" value="InterPro"/>
</dbReference>
<dbReference type="AlphaFoldDB" id="A0A8T2RTR2"/>
<dbReference type="GO" id="GO:0008374">
    <property type="term" value="F:O-acyltransferase activity"/>
    <property type="evidence" value="ECO:0007669"/>
    <property type="project" value="InterPro"/>
</dbReference>
<organism evidence="1 2">
    <name type="scientific">Ceratopteris richardii</name>
    <name type="common">Triangle waterfern</name>
    <dbReference type="NCBI Taxonomy" id="49495"/>
    <lineage>
        <taxon>Eukaryota</taxon>
        <taxon>Viridiplantae</taxon>
        <taxon>Streptophyta</taxon>
        <taxon>Embryophyta</taxon>
        <taxon>Tracheophyta</taxon>
        <taxon>Polypodiopsida</taxon>
        <taxon>Polypodiidae</taxon>
        <taxon>Polypodiales</taxon>
        <taxon>Pteridineae</taxon>
        <taxon>Pteridaceae</taxon>
        <taxon>Parkerioideae</taxon>
        <taxon>Ceratopteris</taxon>
    </lineage>
</organism>
<comment type="caution">
    <text evidence="1">The sequence shown here is derived from an EMBL/GenBank/DDBJ whole genome shotgun (WGS) entry which is preliminary data.</text>
</comment>
<dbReference type="EMBL" id="CM035430">
    <property type="protein sequence ID" value="KAH7298833.1"/>
    <property type="molecule type" value="Genomic_DNA"/>
</dbReference>
<name>A0A8T2RTR2_CERRI</name>
<dbReference type="InterPro" id="IPR003386">
    <property type="entry name" value="LACT/PDAT_acylTrfase"/>
</dbReference>
<accession>A0A8T2RTR2</accession>
<dbReference type="Gene3D" id="3.40.50.1820">
    <property type="entry name" value="alpha/beta hydrolase"/>
    <property type="match status" value="2"/>
</dbReference>
<evidence type="ECO:0000313" key="1">
    <source>
        <dbReference type="EMBL" id="KAH7298833.1"/>
    </source>
</evidence>
<proteinExistence type="predicted"/>
<evidence type="ECO:0000313" key="2">
    <source>
        <dbReference type="Proteomes" id="UP000825935"/>
    </source>
</evidence>
<dbReference type="PANTHER" id="PTHR11440">
    <property type="entry name" value="LECITHIN-CHOLESTEROL ACYLTRANSFERASE-RELATED"/>
    <property type="match status" value="1"/>
</dbReference>
<sequence length="472" mass="52425">MVLCIRNSSSQRCETLLPAGESLSIHGAFRRCNTLRITKKINVKMQMNEDTGGVAQQKTKLVPVILIPGAGGNQLEARLTAEYLPPSWICRCDPFALRSITKRSEIRELEEIEDGFSRLWLSVPGILPPFTSCFADRIRLLYNSDNGIAENAPGVETRVPYFGSTEGMKYLDPSFRRLSVYMAVLIEALEAEGYVDGESIFGAPYDFRYAPGKHASHVASSFLRDLKGLIEIAYMNNGKQPVIILSHSLGGLWALHFLRQQSLTWQQEYIGHFIAVSTPWGGTVQSMKIFASGYAEGAPFINPLLLRAEQRSSESNLWLLPTPATFDKQVLVTTERDSYSACDISRFLEDVGYPEGVPLYESRIPALVESLNPPFIPVTIVYSDGIDTPLMLAYGRKGFEHQPLVTYGDGDGTVNLQSLMGVLNRWKALQGEDLEVINLHGKTHSTILTDKQAVNTLVEIVLSKPRHAEILS</sequence>
<protein>
    <submittedName>
        <fullName evidence="1">Uncharacterized protein</fullName>
    </submittedName>
</protein>